<sequence length="135" mass="14593">MNLSLIAKLAMAGVVLTGITVTAAIGNIAGVNQEAKAQEENVNQHHFNQEIEGKNLSFADTFSKEKLTAKELSDEIKKKLDENGIDSSKYKFKFTVKLDNGGTISGGGKVGEVPENQSAEFNPTKNELEFSIYLG</sequence>
<accession>A0A418JGQ9</accession>
<proteinExistence type="predicted"/>
<protein>
    <submittedName>
        <fullName evidence="1">Uncharacterized protein</fullName>
    </submittedName>
</protein>
<organism evidence="1 2">
    <name type="scientific">Staphylococcus hyicus</name>
    <dbReference type="NCBI Taxonomy" id="1284"/>
    <lineage>
        <taxon>Bacteria</taxon>
        <taxon>Bacillati</taxon>
        <taxon>Bacillota</taxon>
        <taxon>Bacilli</taxon>
        <taxon>Bacillales</taxon>
        <taxon>Staphylococcaceae</taxon>
        <taxon>Staphylococcus</taxon>
    </lineage>
</organism>
<reference evidence="1 2" key="1">
    <citation type="journal article" date="2016" name="Front. Microbiol.">
        <title>Comprehensive Phylogenetic Analysis of Bovine Non-aureus Staphylococci Species Based on Whole-Genome Sequencing.</title>
        <authorList>
            <person name="Naushad S."/>
            <person name="Barkema H.W."/>
            <person name="Luby C."/>
            <person name="Condas L.A."/>
            <person name="Nobrega D.B."/>
            <person name="Carson D.A."/>
            <person name="De Buck J."/>
        </authorList>
    </citation>
    <scope>NUCLEOTIDE SEQUENCE [LARGE SCALE GENOMIC DNA]</scope>
    <source>
        <strain evidence="1 2">SNUC 5959</strain>
    </source>
</reference>
<evidence type="ECO:0000313" key="1">
    <source>
        <dbReference type="EMBL" id="RIO43495.1"/>
    </source>
</evidence>
<dbReference type="Proteomes" id="UP000285625">
    <property type="component" value="Unassembled WGS sequence"/>
</dbReference>
<gene>
    <name evidence="1" type="ORF">BUZ57_10805</name>
</gene>
<comment type="caution">
    <text evidence="1">The sequence shown here is derived from an EMBL/GenBank/DDBJ whole genome shotgun (WGS) entry which is preliminary data.</text>
</comment>
<dbReference type="RefSeq" id="WP_119635785.1">
    <property type="nucleotide sequence ID" value="NZ_JAHCNS010000011.1"/>
</dbReference>
<dbReference type="EMBL" id="QXVO01000042">
    <property type="protein sequence ID" value="RIO43495.1"/>
    <property type="molecule type" value="Genomic_DNA"/>
</dbReference>
<dbReference type="AlphaFoldDB" id="A0A418JGQ9"/>
<name>A0A418JGQ9_STAHY</name>
<evidence type="ECO:0000313" key="2">
    <source>
        <dbReference type="Proteomes" id="UP000285625"/>
    </source>
</evidence>